<name>E5E421_9CAUD</name>
<evidence type="ECO:0000313" key="2">
    <source>
        <dbReference type="Proteomes" id="UP000008730"/>
    </source>
</evidence>
<dbReference type="KEGG" id="vg:9925931"/>
<dbReference type="Proteomes" id="UP000008730">
    <property type="component" value="Segment"/>
</dbReference>
<organism evidence="1 2">
    <name type="scientific">Acinetobacter phage Acj61</name>
    <dbReference type="NCBI Taxonomy" id="760732"/>
    <lineage>
        <taxon>Viruses</taxon>
        <taxon>Duplodnaviria</taxon>
        <taxon>Heunggongvirae</taxon>
        <taxon>Uroviricota</taxon>
        <taxon>Caudoviricetes</taxon>
        <taxon>Pantevenvirales</taxon>
        <taxon>Straboviridae</taxon>
        <taxon>Twarogvirinae</taxon>
        <taxon>Lasallevirus</taxon>
        <taxon>Lasallevirus Acj61</taxon>
        <taxon>Acinetobacter virus Acj61</taxon>
    </lineage>
</organism>
<evidence type="ECO:0000313" key="1">
    <source>
        <dbReference type="EMBL" id="ADG36005.1"/>
    </source>
</evidence>
<dbReference type="GeneID" id="9925931"/>
<accession>E5E421</accession>
<reference evidence="1 2" key="1">
    <citation type="journal article" date="2010" name="Virol. J.">
        <title>Genomes of the T4-related bacteriophages as windows on microbial genome evolution.</title>
        <authorList>
            <person name="Petrov V.M."/>
            <person name="Ratnayaka S."/>
            <person name="Nolan J.M."/>
            <person name="Miller E.S."/>
            <person name="Karam J.D."/>
        </authorList>
    </citation>
    <scope>NUCLEOTIDE SEQUENCE [LARGE SCALE GENOMIC DNA]</scope>
</reference>
<sequence length="139" mass="15845">MITLPQATYITIDPCYVMRDDAYDVLCDKMDFNTRAQIVEIEGHQMALSNTAWGDGCYDSNLGVSFSVDAGIIGVVPLALCCPEKLKEDFVKQNSFMFNDTSIAFSYDNGTFKFNELEIYTNYEEEEFDEDEDDNCSIW</sequence>
<dbReference type="EMBL" id="GU911519">
    <property type="protein sequence ID" value="ADG36005.1"/>
    <property type="molecule type" value="Genomic_DNA"/>
</dbReference>
<dbReference type="RefSeq" id="YP_004009657.1">
    <property type="nucleotide sequence ID" value="NC_014661.1"/>
</dbReference>
<keyword evidence="2" id="KW-1185">Reference proteome</keyword>
<gene>
    <name evidence="1" type="ORF">Acj61p040</name>
</gene>
<dbReference type="OrthoDB" id="33648at10239"/>
<protein>
    <submittedName>
        <fullName evidence="1">Uncharacterized protein</fullName>
    </submittedName>
</protein>
<proteinExistence type="predicted"/>